<dbReference type="AlphaFoldDB" id="A0A9W6QY21"/>
<sequence length="152" mass="16075">MTDRVQYLLENLLAADGVPGLQMVIAVTSDGMLRGCAYRNSDAADPAEAERLRAEAERLAAGTATLMALAGALLNEQGDMLRQLPIEGRHCWYIVISAGQHAFLAARAHHNANLDSVFYGLNRIVGSVGQELAAVARGGAEPGRVPSGASEY</sequence>
<feature type="domain" description="Roadblock/LAMTOR2" evidence="1">
    <location>
        <begin position="53"/>
        <end position="106"/>
    </location>
</feature>
<gene>
    <name evidence="2" type="ORF">Atai01_14950</name>
</gene>
<dbReference type="EMBL" id="BSTI01000003">
    <property type="protein sequence ID" value="GLY64876.1"/>
    <property type="molecule type" value="Genomic_DNA"/>
</dbReference>
<organism evidence="2 3">
    <name type="scientific">Amycolatopsis taiwanensis</name>
    <dbReference type="NCBI Taxonomy" id="342230"/>
    <lineage>
        <taxon>Bacteria</taxon>
        <taxon>Bacillati</taxon>
        <taxon>Actinomycetota</taxon>
        <taxon>Actinomycetes</taxon>
        <taxon>Pseudonocardiales</taxon>
        <taxon>Pseudonocardiaceae</taxon>
        <taxon>Amycolatopsis</taxon>
    </lineage>
</organism>
<dbReference type="RefSeq" id="WP_027942002.1">
    <property type="nucleotide sequence ID" value="NZ_BSTI01000003.1"/>
</dbReference>
<dbReference type="InterPro" id="IPR004942">
    <property type="entry name" value="Roadblock/LAMTOR2_dom"/>
</dbReference>
<evidence type="ECO:0000259" key="1">
    <source>
        <dbReference type="Pfam" id="PF03259"/>
    </source>
</evidence>
<dbReference type="PANTHER" id="PTHR36222">
    <property type="entry name" value="SERINE PROTEASE INHIBITOR RV3364C"/>
    <property type="match status" value="1"/>
</dbReference>
<accession>A0A9W6QY21</accession>
<dbReference type="Gene3D" id="3.30.450.30">
    <property type="entry name" value="Dynein light chain 2a, cytoplasmic"/>
    <property type="match status" value="1"/>
</dbReference>
<evidence type="ECO:0000313" key="2">
    <source>
        <dbReference type="EMBL" id="GLY64876.1"/>
    </source>
</evidence>
<dbReference type="PANTHER" id="PTHR36222:SF1">
    <property type="entry name" value="SERINE PROTEASE INHIBITOR RV3364C"/>
    <property type="match status" value="1"/>
</dbReference>
<dbReference type="InterPro" id="IPR053141">
    <property type="entry name" value="Mycobact_SerProt_Inhib_Rv3364c"/>
</dbReference>
<reference evidence="2" key="1">
    <citation type="submission" date="2023-03" db="EMBL/GenBank/DDBJ databases">
        <title>Amycolatopsis taiwanensis NBRC 103393.</title>
        <authorList>
            <person name="Ichikawa N."/>
            <person name="Sato H."/>
            <person name="Tonouchi N."/>
        </authorList>
    </citation>
    <scope>NUCLEOTIDE SEQUENCE</scope>
    <source>
        <strain evidence="2">NBRC 103393</strain>
    </source>
</reference>
<dbReference type="Proteomes" id="UP001165136">
    <property type="component" value="Unassembled WGS sequence"/>
</dbReference>
<evidence type="ECO:0000313" key="3">
    <source>
        <dbReference type="Proteomes" id="UP001165136"/>
    </source>
</evidence>
<dbReference type="SUPFAM" id="SSF103196">
    <property type="entry name" value="Roadblock/LC7 domain"/>
    <property type="match status" value="1"/>
</dbReference>
<dbReference type="Pfam" id="PF03259">
    <property type="entry name" value="Robl_LC7"/>
    <property type="match status" value="1"/>
</dbReference>
<name>A0A9W6QY21_9PSEU</name>
<protein>
    <recommendedName>
        <fullName evidence="1">Roadblock/LAMTOR2 domain-containing protein</fullName>
    </recommendedName>
</protein>
<proteinExistence type="predicted"/>
<comment type="caution">
    <text evidence="2">The sequence shown here is derived from an EMBL/GenBank/DDBJ whole genome shotgun (WGS) entry which is preliminary data.</text>
</comment>
<keyword evidence="3" id="KW-1185">Reference proteome</keyword>